<evidence type="ECO:0000313" key="5">
    <source>
        <dbReference type="Proteomes" id="UP000294947"/>
    </source>
</evidence>
<sequence length="777" mass="81928">MSARRRFGTSRFPAGGTRSFDTSGERMRELRSATGRWIAGAAALLAGAMPLTAMPPASAQDAPPALKPVQIVLLVDQSGSLTEQDVAAERDAARVIVQGEPARDSTVSVFGFGSANEIGRSAVDPICAPTKTDSPQNRQSLAECVGGIHRRTPAEGNGTDHVEALRQALSSLSAPGGEDQPKIVYLLTDGVLDVTDSPGYGTTDDERNAEARFRLRGVLDSLKQAGVSVWPLGFGQADPAQLDRFATGAAEHSCGLRTEKPHATVIKESADLWGAIGRASSAARCTSVGEPVPGQLPSGGTVDLPVEVPAIASEGTILVFKRDRRVRVDYLDPNGAKVELAATGDPGGSYFELSGQDTEAEALRIRYPVPGRWTVRLTSPPGVPPQEVGATTVFQGAVRAMPYFTPQNPAPGSTVEFFMQVRGARTAIKDPAQLTGLTLTAGLSGDGFAPIPPVELSDEDGDGEYRGRIVVPATAKGRLDFAADITGVGVSGDHQIMPTRVSSGSGGVQTVLNLDGAGGEVVAGTSLNGSVDVNNATGRPRTLRFEVTDLSQGALVRASPEKLVVPPAAGSQRLGFTLTFDPATALGSNQGRIRLVDEATGEVLREPVFEREVVAPPTLVETLWWLWILLLAAVVAAVGATLLRRRRRNAERDVRGIRVELRRHGQPTGNSVKAHQHGTEFRFGVHRGESAADTRITGGSGGDRYRVRRAAGRPVLTGPAGQPLGLSPGGSLELADGVELVVHDRPARRRRAKPARGKPVHSGTPARPKRSYDPYDL</sequence>
<evidence type="ECO:0000313" key="4">
    <source>
        <dbReference type="EMBL" id="TDD55587.1"/>
    </source>
</evidence>
<dbReference type="PROSITE" id="PS50234">
    <property type="entry name" value="VWFA"/>
    <property type="match status" value="1"/>
</dbReference>
<keyword evidence="5" id="KW-1185">Reference proteome</keyword>
<dbReference type="SMART" id="SM00327">
    <property type="entry name" value="VWA"/>
    <property type="match status" value="1"/>
</dbReference>
<keyword evidence="2" id="KW-0812">Transmembrane</keyword>
<dbReference type="EMBL" id="SMKW01000003">
    <property type="protein sequence ID" value="TDD55587.1"/>
    <property type="molecule type" value="Genomic_DNA"/>
</dbReference>
<keyword evidence="2" id="KW-1133">Transmembrane helix</keyword>
<dbReference type="CDD" id="cd00198">
    <property type="entry name" value="vWFA"/>
    <property type="match status" value="1"/>
</dbReference>
<keyword evidence="2" id="KW-0472">Membrane</keyword>
<gene>
    <name evidence="4" type="ORF">E1288_03840</name>
</gene>
<dbReference type="InterPro" id="IPR036465">
    <property type="entry name" value="vWFA_dom_sf"/>
</dbReference>
<name>A0A4V2YNT4_9PSEU</name>
<dbReference type="Gene3D" id="3.40.50.410">
    <property type="entry name" value="von Willebrand factor, type A domain"/>
    <property type="match status" value="1"/>
</dbReference>
<feature type="region of interest" description="Disordered" evidence="1">
    <location>
        <begin position="743"/>
        <end position="777"/>
    </location>
</feature>
<reference evidence="4 5" key="1">
    <citation type="submission" date="2019-03" db="EMBL/GenBank/DDBJ databases">
        <title>Draft genome sequences of novel Actinobacteria.</title>
        <authorList>
            <person name="Sahin N."/>
            <person name="Ay H."/>
            <person name="Saygin H."/>
        </authorList>
    </citation>
    <scope>NUCLEOTIDE SEQUENCE [LARGE SCALE GENOMIC DNA]</scope>
    <source>
        <strain evidence="4 5">7K502</strain>
    </source>
</reference>
<comment type="caution">
    <text evidence="4">The sequence shown here is derived from an EMBL/GenBank/DDBJ whole genome shotgun (WGS) entry which is preliminary data.</text>
</comment>
<organism evidence="4 5">
    <name type="scientific">Saccharopolyspora elongata</name>
    <dbReference type="NCBI Taxonomy" id="2530387"/>
    <lineage>
        <taxon>Bacteria</taxon>
        <taxon>Bacillati</taxon>
        <taxon>Actinomycetota</taxon>
        <taxon>Actinomycetes</taxon>
        <taxon>Pseudonocardiales</taxon>
        <taxon>Pseudonocardiaceae</taxon>
        <taxon>Saccharopolyspora</taxon>
    </lineage>
</organism>
<accession>A0A4V2YNT4</accession>
<dbReference type="SUPFAM" id="SSF53300">
    <property type="entry name" value="vWA-like"/>
    <property type="match status" value="1"/>
</dbReference>
<proteinExistence type="predicted"/>
<dbReference type="AlphaFoldDB" id="A0A4V2YNT4"/>
<feature type="region of interest" description="Disordered" evidence="1">
    <location>
        <begin position="1"/>
        <end position="25"/>
    </location>
</feature>
<feature type="compositionally biased region" description="Basic residues" evidence="1">
    <location>
        <begin position="746"/>
        <end position="759"/>
    </location>
</feature>
<evidence type="ECO:0000259" key="3">
    <source>
        <dbReference type="PROSITE" id="PS50234"/>
    </source>
</evidence>
<dbReference type="InterPro" id="IPR002035">
    <property type="entry name" value="VWF_A"/>
</dbReference>
<dbReference type="Proteomes" id="UP000294947">
    <property type="component" value="Unassembled WGS sequence"/>
</dbReference>
<dbReference type="OrthoDB" id="163530at2"/>
<evidence type="ECO:0000256" key="1">
    <source>
        <dbReference type="SAM" id="MobiDB-lite"/>
    </source>
</evidence>
<feature type="transmembrane region" description="Helical" evidence="2">
    <location>
        <begin position="624"/>
        <end position="643"/>
    </location>
</feature>
<evidence type="ECO:0000256" key="2">
    <source>
        <dbReference type="SAM" id="Phobius"/>
    </source>
</evidence>
<protein>
    <submittedName>
        <fullName evidence="4">VWA domain-containing protein</fullName>
    </submittedName>
</protein>
<feature type="domain" description="VWFA" evidence="3">
    <location>
        <begin position="70"/>
        <end position="276"/>
    </location>
</feature>
<dbReference type="Pfam" id="PF00092">
    <property type="entry name" value="VWA"/>
    <property type="match status" value="1"/>
</dbReference>